<proteinExistence type="predicted"/>
<evidence type="ECO:0000259" key="3">
    <source>
        <dbReference type="PROSITE" id="PS50125"/>
    </source>
</evidence>
<sequence length="1548" mass="160809">MKGFPDQLLFACVALAAYLTPSTAFITNESIIINGGQLDACVKDLSRNVERTCGLTPNATDYAEAVAAAVRDFVATCLRLQVQPERAPRILVPQAPGILTMLQRHATEYESITGVRVILDPVDSLQVGQEARQELMSNLTDLSDGWVLDAGSTGLVAELQGFQSLNEYVSEDSDLAWTDVGLFFRQTAAMYDGQLADDPDPGPETATFPLLKVIGIPLDGDLLLLYYSTWGDLVTLARNMNGTDTDGDGHGDLYGICFDDSGPPPVGKAAFLLFAMAAPYLQYKGTSQGTFFDPETMAPLADNAAMAQAVRHYLALRALDPKEAEQGCGGGAGGDGDGEAPAFRRGCCLMTVDWGDEFKASAALLSTAATTTETEMNNGSVATVNGFTKPRQQLYDGRIALVNFAPYSAFGGWMGAVSRFAPPLYRRRVYDFFAFVAAPTNSWRDVLDASTDIDPYRISHVRDDGDDGEDFGRWLAAGYDRDATRDYLTAIREALGSENTVLDNRLQYVGEPYRLYYEYGLSNLTSKAAPDLTVESVLRNIQAQLTAAIARVVGGVAQLQNQYCKLIGCRVKPIDGGSGDIESSTTLWELLSEDVMGRAVEVHHDLIRTSLAKCSGQGDSFICAFHSASDAVRCATQIQLALLSAPWPPELLSCGALAAVAEVAVSPGLRCGEVAAMLSADSRAGGGGAGGGGLCSRLSNPSAGLHFPPLHLLQNQKHAGRYSNMQKQQETQQQQQQEHRMRLGKYPFGLRRPPGQTAAAGLLGDGTSIYAQTPLTPPPAVAASAVAGASGMSTQTATSGCGGAAAGDVTAASVLISQDVSPVPSGPLLGLTLKADDELHPEGMPARHLVNAGGSGGGGGSAYGCAGPGRWVRCCCYYQCGNGHAASAAHGSGSGVGGAGGHVSAGAGPAPPAPRLPPAPKRPRANLASSILRSFSSGLTTHHPDIAALSPPASALAPSPYSGYSGGGDGQRSTFVADCEAMSARPSGQLSTLLPSSTAIFDPQSLDGNVVCSVLDLLKQAWLGGTSTRLHGHHPPPSPGPVLTANPIQPSSHNMSARISASGSGASGGALAAGTSAAATAVADSPTCAAASSASASQSHTMTVSQLALPAPPLPNQLQLQLQLQLKPQESPHPPPSGSASPAPSVLRALIERRTRDGGGSCCEDAVPGGGNGGRITLYRGLRVRIGMASGLHSGTDLSYVPGEARVLLSSTTFAELRQEESLGARHKAAGGGGGSSRGNRHGSSSSHSTCRSSGSSQLLVIHMGQHELLEGEEVGLAPQQVYQAVASPLMGRLALLPPLKVRTTFAPGVLEAPVGAAAVAFSYTVGADSLMSWDANVARQALSLLEDTFAEEVMRVNAAGAGGYIAEASGGLLLTAFTDPTLAVSCCLAVMTALPGLSWPGALLGHALCEELTVAGLDETCQPVERVLFRGLRIKAGLDYGPVRAAVNAATGRLSYRGRVMNRAARIAGKATAGQSPYRQQQQRQQRPVAAISLGTVHLRGVPEPVELLVCRHAPPPIRVNTVTGLVVGEPEVLETGATEVEDGLGI</sequence>
<evidence type="ECO:0000256" key="1">
    <source>
        <dbReference type="SAM" id="MobiDB-lite"/>
    </source>
</evidence>
<name>D8U7F0_VOLCA</name>
<dbReference type="RefSeq" id="XP_002954647.1">
    <property type="nucleotide sequence ID" value="XM_002954601.1"/>
</dbReference>
<dbReference type="STRING" id="3068.D8U7F0"/>
<feature type="chain" id="PRO_5003124234" description="Guanylate cyclase domain-containing protein" evidence="2">
    <location>
        <begin position="25"/>
        <end position="1548"/>
    </location>
</feature>
<dbReference type="Gene3D" id="3.30.70.1230">
    <property type="entry name" value="Nucleotide cyclase"/>
    <property type="match status" value="2"/>
</dbReference>
<evidence type="ECO:0000313" key="4">
    <source>
        <dbReference type="EMBL" id="EFJ44288.1"/>
    </source>
</evidence>
<dbReference type="SUPFAM" id="SSF55073">
    <property type="entry name" value="Nucleotide cyclase"/>
    <property type="match status" value="2"/>
</dbReference>
<dbReference type="GO" id="GO:0009190">
    <property type="term" value="P:cyclic nucleotide biosynthetic process"/>
    <property type="evidence" value="ECO:0007669"/>
    <property type="project" value="InterPro"/>
</dbReference>
<dbReference type="InParanoid" id="D8U7F0"/>
<feature type="signal peptide" evidence="2">
    <location>
        <begin position="1"/>
        <end position="24"/>
    </location>
</feature>
<dbReference type="PANTHER" id="PTHR43081:SF1">
    <property type="entry name" value="ADENYLATE CYCLASE, TERMINAL-DIFFERENTIATION SPECIFIC"/>
    <property type="match status" value="1"/>
</dbReference>
<keyword evidence="5" id="KW-1185">Reference proteome</keyword>
<dbReference type="InterPro" id="IPR001054">
    <property type="entry name" value="A/G_cyclase"/>
</dbReference>
<feature type="compositionally biased region" description="Gly residues" evidence="1">
    <location>
        <begin position="892"/>
        <end position="903"/>
    </location>
</feature>
<accession>D8U7F0</accession>
<dbReference type="Gene3D" id="3.40.190.10">
    <property type="entry name" value="Periplasmic binding protein-like II"/>
    <property type="match status" value="1"/>
</dbReference>
<feature type="region of interest" description="Disordered" evidence="1">
    <location>
        <begin position="1028"/>
        <end position="1071"/>
    </location>
</feature>
<dbReference type="eggNOG" id="KOG0618">
    <property type="taxonomic scope" value="Eukaryota"/>
</dbReference>
<feature type="region of interest" description="Disordered" evidence="1">
    <location>
        <begin position="1223"/>
        <end position="1253"/>
    </location>
</feature>
<protein>
    <recommendedName>
        <fullName evidence="3">Guanylate cyclase domain-containing protein</fullName>
    </recommendedName>
</protein>
<reference evidence="4 5" key="1">
    <citation type="journal article" date="2010" name="Science">
        <title>Genomic analysis of organismal complexity in the multicellular green alga Volvox carteri.</title>
        <authorList>
            <person name="Prochnik S.E."/>
            <person name="Umen J."/>
            <person name="Nedelcu A.M."/>
            <person name="Hallmann A."/>
            <person name="Miller S.M."/>
            <person name="Nishii I."/>
            <person name="Ferris P."/>
            <person name="Kuo A."/>
            <person name="Mitros T."/>
            <person name="Fritz-Laylin L.K."/>
            <person name="Hellsten U."/>
            <person name="Chapman J."/>
            <person name="Simakov O."/>
            <person name="Rensing S.A."/>
            <person name="Terry A."/>
            <person name="Pangilinan J."/>
            <person name="Kapitonov V."/>
            <person name="Jurka J."/>
            <person name="Salamov A."/>
            <person name="Shapiro H."/>
            <person name="Schmutz J."/>
            <person name="Grimwood J."/>
            <person name="Lindquist E."/>
            <person name="Lucas S."/>
            <person name="Grigoriev I.V."/>
            <person name="Schmitt R."/>
            <person name="Kirk D."/>
            <person name="Rokhsar D.S."/>
        </authorList>
    </citation>
    <scope>NUCLEOTIDE SEQUENCE [LARGE SCALE GENOMIC DNA]</scope>
    <source>
        <strain evidence="5">f. Nagariensis / Eve</strain>
    </source>
</reference>
<dbReference type="SUPFAM" id="SSF53850">
    <property type="entry name" value="Periplasmic binding protein-like II"/>
    <property type="match status" value="1"/>
</dbReference>
<feature type="compositionally biased region" description="Pro residues" evidence="1">
    <location>
        <begin position="909"/>
        <end position="920"/>
    </location>
</feature>
<dbReference type="GO" id="GO:0035556">
    <property type="term" value="P:intracellular signal transduction"/>
    <property type="evidence" value="ECO:0007669"/>
    <property type="project" value="InterPro"/>
</dbReference>
<dbReference type="KEGG" id="vcn:VOLCADRAFT_95425"/>
<dbReference type="PROSITE" id="PS50125">
    <property type="entry name" value="GUANYLATE_CYCLASE_2"/>
    <property type="match status" value="1"/>
</dbReference>
<dbReference type="PANTHER" id="PTHR43081">
    <property type="entry name" value="ADENYLATE CYCLASE, TERMINAL-DIFFERENTIATION SPECIFIC-RELATED"/>
    <property type="match status" value="1"/>
</dbReference>
<feature type="region of interest" description="Disordered" evidence="1">
    <location>
        <begin position="889"/>
        <end position="924"/>
    </location>
</feature>
<feature type="compositionally biased region" description="Low complexity" evidence="1">
    <location>
        <begin position="1056"/>
        <end position="1071"/>
    </location>
</feature>
<evidence type="ECO:0000313" key="5">
    <source>
        <dbReference type="Proteomes" id="UP000001058"/>
    </source>
</evidence>
<dbReference type="EMBL" id="GL378365">
    <property type="protein sequence ID" value="EFJ44288.1"/>
    <property type="molecule type" value="Genomic_DNA"/>
</dbReference>
<feature type="domain" description="Guanylate cyclase" evidence="3">
    <location>
        <begin position="1319"/>
        <end position="1469"/>
    </location>
</feature>
<evidence type="ECO:0000256" key="2">
    <source>
        <dbReference type="SAM" id="SignalP"/>
    </source>
</evidence>
<organism evidence="5">
    <name type="scientific">Volvox carteri f. nagariensis</name>
    <dbReference type="NCBI Taxonomy" id="3068"/>
    <lineage>
        <taxon>Eukaryota</taxon>
        <taxon>Viridiplantae</taxon>
        <taxon>Chlorophyta</taxon>
        <taxon>core chlorophytes</taxon>
        <taxon>Chlorophyceae</taxon>
        <taxon>CS clade</taxon>
        <taxon>Chlamydomonadales</taxon>
        <taxon>Volvocaceae</taxon>
        <taxon>Volvox</taxon>
    </lineage>
</organism>
<feature type="compositionally biased region" description="Polar residues" evidence="1">
    <location>
        <begin position="1046"/>
        <end position="1055"/>
    </location>
</feature>
<dbReference type="GeneID" id="9625034"/>
<dbReference type="OrthoDB" id="543112at2759"/>
<dbReference type="Proteomes" id="UP000001058">
    <property type="component" value="Unassembled WGS sequence"/>
</dbReference>
<gene>
    <name evidence="4" type="ORF">VOLCADRAFT_95425</name>
</gene>
<dbReference type="InterPro" id="IPR029787">
    <property type="entry name" value="Nucleotide_cyclase"/>
</dbReference>
<feature type="compositionally biased region" description="Low complexity" evidence="1">
    <location>
        <begin position="1242"/>
        <end position="1253"/>
    </location>
</feature>
<keyword evidence="2" id="KW-0732">Signal</keyword>
<dbReference type="InterPro" id="IPR050697">
    <property type="entry name" value="Adenylyl/Guanylyl_Cyclase_3/4"/>
</dbReference>